<dbReference type="AlphaFoldDB" id="A0A8J2RER1"/>
<evidence type="ECO:0000313" key="3">
    <source>
        <dbReference type="Proteomes" id="UP000789390"/>
    </source>
</evidence>
<sequence length="97" mass="10913">MDHGKDHHHVATQHGKKGHEHTDSKHQAEENQAPRAGFQLGQNVAGYGTNKASELSTFANTKDFEDLEAESRSNSEREEQHADHDHEDDKEGHHAKK</sequence>
<organism evidence="2 3">
    <name type="scientific">Daphnia galeata</name>
    <dbReference type="NCBI Taxonomy" id="27404"/>
    <lineage>
        <taxon>Eukaryota</taxon>
        <taxon>Metazoa</taxon>
        <taxon>Ecdysozoa</taxon>
        <taxon>Arthropoda</taxon>
        <taxon>Crustacea</taxon>
        <taxon>Branchiopoda</taxon>
        <taxon>Diplostraca</taxon>
        <taxon>Cladocera</taxon>
        <taxon>Anomopoda</taxon>
        <taxon>Daphniidae</taxon>
        <taxon>Daphnia</taxon>
    </lineage>
</organism>
<dbReference type="OrthoDB" id="6343764at2759"/>
<feature type="compositionally biased region" description="Polar residues" evidence="1">
    <location>
        <begin position="50"/>
        <end position="60"/>
    </location>
</feature>
<feature type="compositionally biased region" description="Basic and acidic residues" evidence="1">
    <location>
        <begin position="69"/>
        <end position="97"/>
    </location>
</feature>
<protein>
    <submittedName>
        <fullName evidence="2">Uncharacterized protein</fullName>
    </submittedName>
</protein>
<comment type="caution">
    <text evidence="2">The sequence shown here is derived from an EMBL/GenBank/DDBJ whole genome shotgun (WGS) entry which is preliminary data.</text>
</comment>
<name>A0A8J2RER1_9CRUS</name>
<reference evidence="2" key="1">
    <citation type="submission" date="2021-11" db="EMBL/GenBank/DDBJ databases">
        <authorList>
            <person name="Schell T."/>
        </authorList>
    </citation>
    <scope>NUCLEOTIDE SEQUENCE</scope>
    <source>
        <strain evidence="2">M5</strain>
    </source>
</reference>
<accession>A0A8J2RER1</accession>
<feature type="compositionally biased region" description="Basic residues" evidence="1">
    <location>
        <begin position="1"/>
        <end position="19"/>
    </location>
</feature>
<gene>
    <name evidence="2" type="ORF">DGAL_LOCUS1548</name>
</gene>
<dbReference type="EMBL" id="CAKKLH010000018">
    <property type="protein sequence ID" value="CAH0099414.1"/>
    <property type="molecule type" value="Genomic_DNA"/>
</dbReference>
<keyword evidence="3" id="KW-1185">Reference proteome</keyword>
<evidence type="ECO:0000313" key="2">
    <source>
        <dbReference type="EMBL" id="CAH0099414.1"/>
    </source>
</evidence>
<evidence type="ECO:0000256" key="1">
    <source>
        <dbReference type="SAM" id="MobiDB-lite"/>
    </source>
</evidence>
<dbReference type="Proteomes" id="UP000789390">
    <property type="component" value="Unassembled WGS sequence"/>
</dbReference>
<proteinExistence type="predicted"/>
<feature type="compositionally biased region" description="Basic and acidic residues" evidence="1">
    <location>
        <begin position="20"/>
        <end position="29"/>
    </location>
</feature>
<feature type="region of interest" description="Disordered" evidence="1">
    <location>
        <begin position="1"/>
        <end position="97"/>
    </location>
</feature>